<comment type="subcellular location">
    <subcellularLocation>
        <location evidence="2">Membrane</location>
        <topology evidence="2">Multi-pass membrane protein</topology>
    </subcellularLocation>
</comment>
<dbReference type="Gene3D" id="3.30.565.10">
    <property type="entry name" value="Histidine kinase-like ATPase, C-terminal domain"/>
    <property type="match status" value="1"/>
</dbReference>
<dbReference type="CDD" id="cd00082">
    <property type="entry name" value="HisKA"/>
    <property type="match status" value="1"/>
</dbReference>
<keyword evidence="5" id="KW-0808">Transferase</keyword>
<dbReference type="Pfam" id="PF02518">
    <property type="entry name" value="HATPase_c"/>
    <property type="match status" value="1"/>
</dbReference>
<evidence type="ECO:0000256" key="10">
    <source>
        <dbReference type="ARBA" id="ARBA00023136"/>
    </source>
</evidence>
<dbReference type="SMART" id="SM00388">
    <property type="entry name" value="HisKA"/>
    <property type="match status" value="1"/>
</dbReference>
<dbReference type="EC" id="2.7.13.3" evidence="3"/>
<dbReference type="Proteomes" id="UP001164081">
    <property type="component" value="Chromosome"/>
</dbReference>
<keyword evidence="7" id="KW-0418">Kinase</keyword>
<dbReference type="InterPro" id="IPR003594">
    <property type="entry name" value="HATPase_dom"/>
</dbReference>
<keyword evidence="10 12" id="KW-0472">Membrane</keyword>
<dbReference type="FunFam" id="1.10.287.130:FF:000001">
    <property type="entry name" value="Two-component sensor histidine kinase"/>
    <property type="match status" value="1"/>
</dbReference>
<evidence type="ECO:0000256" key="12">
    <source>
        <dbReference type="SAM" id="Phobius"/>
    </source>
</evidence>
<comment type="catalytic activity">
    <reaction evidence="1">
        <text>ATP + protein L-histidine = ADP + protein N-phospho-L-histidine.</text>
        <dbReference type="EC" id="2.7.13.3"/>
    </reaction>
</comment>
<dbReference type="PANTHER" id="PTHR45436">
    <property type="entry name" value="SENSOR HISTIDINE KINASE YKOH"/>
    <property type="match status" value="1"/>
</dbReference>
<feature type="transmembrane region" description="Helical" evidence="12">
    <location>
        <begin position="20"/>
        <end position="42"/>
    </location>
</feature>
<evidence type="ECO:0000259" key="13">
    <source>
        <dbReference type="PROSITE" id="PS50109"/>
    </source>
</evidence>
<keyword evidence="14" id="KW-0547">Nucleotide-binding</keyword>
<name>A0AA46NPN0_9GAMM</name>
<organism evidence="14 15">
    <name type="scientific">Acinetobacter ursingii</name>
    <dbReference type="NCBI Taxonomy" id="108980"/>
    <lineage>
        <taxon>Bacteria</taxon>
        <taxon>Pseudomonadati</taxon>
        <taxon>Pseudomonadota</taxon>
        <taxon>Gammaproteobacteria</taxon>
        <taxon>Moraxellales</taxon>
        <taxon>Moraxellaceae</taxon>
        <taxon>Acinetobacter</taxon>
    </lineage>
</organism>
<proteinExistence type="predicted"/>
<evidence type="ECO:0000256" key="8">
    <source>
        <dbReference type="ARBA" id="ARBA00022989"/>
    </source>
</evidence>
<evidence type="ECO:0000256" key="5">
    <source>
        <dbReference type="ARBA" id="ARBA00022679"/>
    </source>
</evidence>
<reference evidence="14" key="1">
    <citation type="journal article" date="2022" name="J Glob Antimicrob Resist">
        <title>Comparative analysis of IMP-4- and OXA-58-containing plasmids of three carbapenemase-producing Acinetobacter ursingii strains in the Netherlands.</title>
        <authorList>
            <person name="Hendrickx A.P.A."/>
            <person name="Schade R.P."/>
            <person name="Landman F."/>
            <person name="Bosch T."/>
            <person name="Schouls L.M."/>
            <person name="van Dijk K."/>
        </authorList>
    </citation>
    <scope>NUCLEOTIDE SEQUENCE</scope>
    <source>
        <strain evidence="14">RIVM_C010761</strain>
    </source>
</reference>
<dbReference type="SUPFAM" id="SSF55874">
    <property type="entry name" value="ATPase domain of HSP90 chaperone/DNA topoisomerase II/histidine kinase"/>
    <property type="match status" value="1"/>
</dbReference>
<dbReference type="Pfam" id="PF00512">
    <property type="entry name" value="HisKA"/>
    <property type="match status" value="1"/>
</dbReference>
<dbReference type="PRINTS" id="PR00344">
    <property type="entry name" value="BCTRLSENSOR"/>
</dbReference>
<dbReference type="CDD" id="cd00075">
    <property type="entry name" value="HATPase"/>
    <property type="match status" value="1"/>
</dbReference>
<feature type="coiled-coil region" evidence="11">
    <location>
        <begin position="261"/>
        <end position="288"/>
    </location>
</feature>
<evidence type="ECO:0000256" key="3">
    <source>
        <dbReference type="ARBA" id="ARBA00012438"/>
    </source>
</evidence>
<dbReference type="RefSeq" id="WP_151834152.1">
    <property type="nucleotide sequence ID" value="NZ_BKVX01000111.1"/>
</dbReference>
<evidence type="ECO:0000256" key="6">
    <source>
        <dbReference type="ARBA" id="ARBA00022692"/>
    </source>
</evidence>
<feature type="transmembrane region" description="Helical" evidence="12">
    <location>
        <begin position="151"/>
        <end position="174"/>
    </location>
</feature>
<dbReference type="GO" id="GO:0000155">
    <property type="term" value="F:phosphorelay sensor kinase activity"/>
    <property type="evidence" value="ECO:0007669"/>
    <property type="project" value="InterPro"/>
</dbReference>
<evidence type="ECO:0000256" key="1">
    <source>
        <dbReference type="ARBA" id="ARBA00000085"/>
    </source>
</evidence>
<evidence type="ECO:0000256" key="4">
    <source>
        <dbReference type="ARBA" id="ARBA00022553"/>
    </source>
</evidence>
<dbReference type="GO" id="GO:0005886">
    <property type="term" value="C:plasma membrane"/>
    <property type="evidence" value="ECO:0007669"/>
    <property type="project" value="TreeGrafter"/>
</dbReference>
<keyword evidence="4" id="KW-0597">Phosphoprotein</keyword>
<dbReference type="SMART" id="SM00387">
    <property type="entry name" value="HATPase_c"/>
    <property type="match status" value="1"/>
</dbReference>
<dbReference type="AlphaFoldDB" id="A0AA46NPN0"/>
<evidence type="ECO:0000256" key="2">
    <source>
        <dbReference type="ARBA" id="ARBA00004141"/>
    </source>
</evidence>
<dbReference type="PROSITE" id="PS50109">
    <property type="entry name" value="HIS_KIN"/>
    <property type="match status" value="1"/>
</dbReference>
<keyword evidence="8 12" id="KW-1133">Transmembrane helix</keyword>
<evidence type="ECO:0000313" key="14">
    <source>
        <dbReference type="EMBL" id="UYF76043.1"/>
    </source>
</evidence>
<feature type="domain" description="Histidine kinase" evidence="13">
    <location>
        <begin position="235"/>
        <end position="451"/>
    </location>
</feature>
<dbReference type="GO" id="GO:0005524">
    <property type="term" value="F:ATP binding"/>
    <property type="evidence" value="ECO:0007669"/>
    <property type="project" value="UniProtKB-KW"/>
</dbReference>
<evidence type="ECO:0000256" key="9">
    <source>
        <dbReference type="ARBA" id="ARBA00023012"/>
    </source>
</evidence>
<dbReference type="EMBL" id="CP089044">
    <property type="protein sequence ID" value="UYF76043.1"/>
    <property type="molecule type" value="Genomic_DNA"/>
</dbReference>
<dbReference type="InterPro" id="IPR050428">
    <property type="entry name" value="TCS_sensor_his_kinase"/>
</dbReference>
<dbReference type="InterPro" id="IPR005467">
    <property type="entry name" value="His_kinase_dom"/>
</dbReference>
<dbReference type="InterPro" id="IPR003661">
    <property type="entry name" value="HisK_dim/P_dom"/>
</dbReference>
<dbReference type="Gene3D" id="1.10.287.130">
    <property type="match status" value="1"/>
</dbReference>
<evidence type="ECO:0000256" key="11">
    <source>
        <dbReference type="SAM" id="Coils"/>
    </source>
</evidence>
<dbReference type="InterPro" id="IPR004358">
    <property type="entry name" value="Sig_transdc_His_kin-like_C"/>
</dbReference>
<dbReference type="InterPro" id="IPR036097">
    <property type="entry name" value="HisK_dim/P_sf"/>
</dbReference>
<protein>
    <recommendedName>
        <fullName evidence="3">histidine kinase</fullName>
        <ecNumber evidence="3">2.7.13.3</ecNumber>
    </recommendedName>
</protein>
<dbReference type="SUPFAM" id="SSF47384">
    <property type="entry name" value="Homodimeric domain of signal transducing histidine kinase"/>
    <property type="match status" value="1"/>
</dbReference>
<keyword evidence="6 12" id="KW-0812">Transmembrane</keyword>
<dbReference type="InterPro" id="IPR036890">
    <property type="entry name" value="HATPase_C_sf"/>
</dbReference>
<sequence>MIFSKLLHFYHKQPLSSRMTWSISVLSIILLVLIAVSAYRIALEESQEVIDKQMEKMAEFLASVNIPPRLSSYDPHRRYGERDVFIDIVDLDQLPVLIKNHNYLVGHLDQAQFIRKNSHRGQIVAYVLPLADKQIQISQLVFVRKNLARELAFNMLIPYFIFMPFAILGVYFLIRYHLRPLAELKTTFSQRDYNDLSEVQVKNLPVEITPAIDELNYLFKRIEDAQQQQQKFIANAAHELRTPLTALSLQTALLIKTPKDNPFYQENIDDLEQNLKRMSHLVHQLMTLAHQEALSSEALYPLNLLEIIRQCTGQLLANARKKDIDVQVNIDNFNEKIEVQATLSALESIFLNLIDNAIKYSPEHGQILIKLFEQSDGILVEIHDSGRGIAPEQYDHVMQRFVRLMETQSQIVGSGLGLSIVKSALESIQAHIQLDRSEVLNGLKIKLYFNL</sequence>
<keyword evidence="9" id="KW-0902">Two-component regulatory system</keyword>
<dbReference type="PANTHER" id="PTHR45436:SF15">
    <property type="entry name" value="SENSOR HISTIDINE KINASE CUSS"/>
    <property type="match status" value="1"/>
</dbReference>
<keyword evidence="11" id="KW-0175">Coiled coil</keyword>
<gene>
    <name evidence="14" type="ORF">LSO58_03800</name>
</gene>
<evidence type="ECO:0000256" key="7">
    <source>
        <dbReference type="ARBA" id="ARBA00022777"/>
    </source>
</evidence>
<evidence type="ECO:0000313" key="15">
    <source>
        <dbReference type="Proteomes" id="UP001164081"/>
    </source>
</evidence>
<keyword evidence="14" id="KW-0067">ATP-binding</keyword>
<accession>A0AA46NPN0</accession>